<name>A0A8S5NTH3_9CAUD</name>
<organism evidence="1">
    <name type="scientific">Siphoviridae sp. ctQ091</name>
    <dbReference type="NCBI Taxonomy" id="2825490"/>
    <lineage>
        <taxon>Viruses</taxon>
        <taxon>Duplodnaviria</taxon>
        <taxon>Heunggongvirae</taxon>
        <taxon>Uroviricota</taxon>
        <taxon>Caudoviricetes</taxon>
    </lineage>
</organism>
<accession>A0A8S5NTH3</accession>
<reference evidence="1" key="1">
    <citation type="journal article" date="2021" name="Proc. Natl. Acad. Sci. U.S.A.">
        <title>A Catalog of Tens of Thousands of Viruses from Human Metagenomes Reveals Hidden Associations with Chronic Diseases.</title>
        <authorList>
            <person name="Tisza M.J."/>
            <person name="Buck C.B."/>
        </authorList>
    </citation>
    <scope>NUCLEOTIDE SEQUENCE</scope>
    <source>
        <strain evidence="1">CtQ091</strain>
    </source>
</reference>
<proteinExistence type="predicted"/>
<sequence>MSTAIYRTEDPTLETVEFGTVYQVHAPRTGDPWTLYKVSDDCGVDSIEPLDVPDGWDDSYEYPMDDKRIWPRITDLAMDAYLAHTILEIAIVPVDDEEVDVDSRALLYRFVWLY</sequence>
<dbReference type="EMBL" id="BK015252">
    <property type="protein sequence ID" value="DAD98093.1"/>
    <property type="molecule type" value="Genomic_DNA"/>
</dbReference>
<evidence type="ECO:0000313" key="1">
    <source>
        <dbReference type="EMBL" id="DAD98093.1"/>
    </source>
</evidence>
<protein>
    <submittedName>
        <fullName evidence="1">Uncharacterized protein</fullName>
    </submittedName>
</protein>